<dbReference type="Proteomes" id="UP000482671">
    <property type="component" value="Unassembled WGS sequence"/>
</dbReference>
<dbReference type="Pfam" id="PF19543">
    <property type="entry name" value="GH123_N"/>
    <property type="match status" value="1"/>
</dbReference>
<sequence length="1000" mass="113702">MDMMRKYIEYIVLFLFLLSCSSKVEILTGDSQYQPFAPDGIPFVVADSMWNVDMRGNHRAVVRVSDINSNTAVKAVLPWRRPDLRPETKKVVVVDGQTGIEIKNVEILDFSSESGTIIFEPISGEGLYYIYYLPYKYRKGAGDARYGKPWNDYLPPIYEVDGKWKSELPTNLPIAQVLRFESRTKLDAFTPMGIIATIDETDSLLQQYPETPILFPEDRAFPIRLTDRLPIRWIEKGPAKSFAGVALRNEYYVWQIGVWAAHEGLDNVKLSFSDLKNGSTKIAKESITCFNQEGINWDGKPISFDIQIPKGKVQALWCGVQIPEDAKIGTYVGAIDFQVNEVVTKTIPLEITVTGEVLADKGDGDLWRHARLRWLNSQIGEDREPVTPFLPMKVNGNIIQATEKTFRIASNGLPASIEINGKQVLAKPFRFVVVTNDGDIAFDAEDAVLKKEADGMVSWISSYEKDGIHFISNAFMEYDGYVHYDLKVSTERDLIVKDIRLETDYTPYASEYFMGTGFDGGFRPVTYQWNWDGPWDSYWMGNALAGLHVEYRGGSYHGPLLNDYKPAPSRVWANSGKGMIKVSGAKGLGAKVIASTGVDTLSIQPKNYEFALMITPSKRLNSGKHFSERYYHAIHSGFDKAAEEGANIINIHHAKPLNPVINYPFIVRDSLVAFIDHEHKFGRKVKLYYTIRELTNYAQEIYALKSLNHEIFVSGPGYGLPWQCEHLIDDYKPAWYTELPQDCSDAALVLNGFSRWINYYLEGLRWMFENYEIDGIYMDDVSFDRTVMKRIRKIIAKYRPDALIDLHSNTGYSIGPANQYTDFFPYVDRLWFGESFKYNQMRPDEWLVTFSGIPFGVMSEMLQDGGNRFLGMVYGTTARHSYGRFSPAPVWNLWKSFGIEEAKMLGYWDEFCPIKTSDPEVKATAFVKTDSILISVGNFSESDRNVHLIIDWNSLGMDKTKALLKAPFVNDFQQASTFSLDEMIPIKRKEGLLLILSISK</sequence>
<gene>
    <name evidence="2" type="ORF">GME02_07595</name>
</gene>
<accession>A0A9Q4WSS1</accession>
<protein>
    <recommendedName>
        <fullName evidence="1">Glycoside hydrolase 123-like N-terminal domain-containing protein</fullName>
    </recommendedName>
</protein>
<comment type="caution">
    <text evidence="2">The sequence shown here is derived from an EMBL/GenBank/DDBJ whole genome shotgun (WGS) entry which is preliminary data.</text>
</comment>
<dbReference type="EMBL" id="WNDD01000007">
    <property type="protein sequence ID" value="MTV01534.1"/>
    <property type="molecule type" value="Genomic_DNA"/>
</dbReference>
<organism evidence="2 3">
    <name type="scientific">Parabacteroides merdae</name>
    <dbReference type="NCBI Taxonomy" id="46503"/>
    <lineage>
        <taxon>Bacteria</taxon>
        <taxon>Pseudomonadati</taxon>
        <taxon>Bacteroidota</taxon>
        <taxon>Bacteroidia</taxon>
        <taxon>Bacteroidales</taxon>
        <taxon>Tannerellaceae</taxon>
        <taxon>Parabacteroides</taxon>
    </lineage>
</organism>
<evidence type="ECO:0000259" key="1">
    <source>
        <dbReference type="Pfam" id="PF19543"/>
    </source>
</evidence>
<reference evidence="2 3" key="1">
    <citation type="journal article" date="2019" name="Nat. Med.">
        <title>A library of human gut bacterial isolates paired with longitudinal multiomics data enables mechanistic microbiome research.</title>
        <authorList>
            <person name="Poyet M."/>
            <person name="Groussin M."/>
            <person name="Gibbons S.M."/>
            <person name="Avila-Pacheco J."/>
            <person name="Jiang X."/>
            <person name="Kearney S.M."/>
            <person name="Perrotta A.R."/>
            <person name="Berdy B."/>
            <person name="Zhao S."/>
            <person name="Lieberman T.D."/>
            <person name="Swanson P.K."/>
            <person name="Smith M."/>
            <person name="Roesemann S."/>
            <person name="Alexander J.E."/>
            <person name="Rich S.A."/>
            <person name="Livny J."/>
            <person name="Vlamakis H."/>
            <person name="Clish C."/>
            <person name="Bullock K."/>
            <person name="Deik A."/>
            <person name="Scott J."/>
            <person name="Pierce K.A."/>
            <person name="Xavier R.J."/>
            <person name="Alm E.J."/>
        </authorList>
    </citation>
    <scope>NUCLEOTIDE SEQUENCE [LARGE SCALE GENOMIC DNA]</scope>
    <source>
        <strain evidence="2 3">BIOML-A11</strain>
    </source>
</reference>
<evidence type="ECO:0000313" key="3">
    <source>
        <dbReference type="Proteomes" id="UP000482671"/>
    </source>
</evidence>
<dbReference type="PROSITE" id="PS51257">
    <property type="entry name" value="PROKAR_LIPOPROTEIN"/>
    <property type="match status" value="1"/>
</dbReference>
<proteinExistence type="predicted"/>
<evidence type="ECO:0000313" key="2">
    <source>
        <dbReference type="EMBL" id="MTV01534.1"/>
    </source>
</evidence>
<name>A0A9Q4WSS1_9BACT</name>
<dbReference type="AlphaFoldDB" id="A0A9Q4WSS1"/>
<feature type="domain" description="Glycoside hydrolase 123-like N-terminal" evidence="1">
    <location>
        <begin position="49"/>
        <end position="996"/>
    </location>
</feature>
<dbReference type="InterPro" id="IPR045711">
    <property type="entry name" value="GH123-like_N"/>
</dbReference>